<feature type="domain" description="Ammonium transporter AmtB-like" evidence="12">
    <location>
        <begin position="38"/>
        <end position="442"/>
    </location>
</feature>
<feature type="transmembrane region" description="Helical" evidence="10">
    <location>
        <begin position="320"/>
        <end position="340"/>
    </location>
</feature>
<comment type="subcellular location">
    <subcellularLocation>
        <location evidence="1 10">Cell membrane</location>
        <topology evidence="1 10">Multi-pass membrane protein</topology>
    </subcellularLocation>
</comment>
<evidence type="ECO:0000256" key="9">
    <source>
        <dbReference type="ARBA" id="ARBA00050025"/>
    </source>
</evidence>
<dbReference type="AlphaFoldDB" id="A0A839HME6"/>
<comment type="caution">
    <text evidence="13">The sequence shown here is derived from an EMBL/GenBank/DDBJ whole genome shotgun (WGS) entry which is preliminary data.</text>
</comment>
<name>A0A839HME6_9GAMM</name>
<dbReference type="PANTHER" id="PTHR43029">
    <property type="entry name" value="AMMONIUM TRANSPORTER MEP2"/>
    <property type="match status" value="1"/>
</dbReference>
<dbReference type="EMBL" id="JABVCQ010000024">
    <property type="protein sequence ID" value="MBB1126712.1"/>
    <property type="molecule type" value="Genomic_DNA"/>
</dbReference>
<evidence type="ECO:0000256" key="5">
    <source>
        <dbReference type="ARBA" id="ARBA00022692"/>
    </source>
</evidence>
<dbReference type="GO" id="GO:0005886">
    <property type="term" value="C:plasma membrane"/>
    <property type="evidence" value="ECO:0007669"/>
    <property type="project" value="UniProtKB-SubCell"/>
</dbReference>
<feature type="transmembrane region" description="Helical" evidence="10">
    <location>
        <begin position="296"/>
        <end position="314"/>
    </location>
</feature>
<feature type="transmembrane region" description="Helical" evidence="10">
    <location>
        <begin position="352"/>
        <end position="378"/>
    </location>
</feature>
<dbReference type="PANTHER" id="PTHR43029:SF10">
    <property type="entry name" value="AMMONIUM TRANSPORTER MEP2"/>
    <property type="match status" value="1"/>
</dbReference>
<feature type="signal peptide" evidence="11">
    <location>
        <begin position="1"/>
        <end position="26"/>
    </location>
</feature>
<feature type="chain" id="PRO_5032333013" description="Ammonium transporter" evidence="11">
    <location>
        <begin position="27"/>
        <end position="444"/>
    </location>
</feature>
<feature type="transmembrane region" description="Helical" evidence="10">
    <location>
        <begin position="71"/>
        <end position="91"/>
    </location>
</feature>
<keyword evidence="6 10" id="KW-1133">Transmembrane helix</keyword>
<dbReference type="GO" id="GO:0008519">
    <property type="term" value="F:ammonium channel activity"/>
    <property type="evidence" value="ECO:0007669"/>
    <property type="project" value="InterPro"/>
</dbReference>
<keyword evidence="7 10" id="KW-0472">Membrane</keyword>
<feature type="transmembrane region" description="Helical" evidence="10">
    <location>
        <begin position="390"/>
        <end position="412"/>
    </location>
</feature>
<organism evidence="13 14">
    <name type="scientific">Thiospirillum jenense</name>
    <dbReference type="NCBI Taxonomy" id="1653858"/>
    <lineage>
        <taxon>Bacteria</taxon>
        <taxon>Pseudomonadati</taxon>
        <taxon>Pseudomonadota</taxon>
        <taxon>Gammaproteobacteria</taxon>
        <taxon>Chromatiales</taxon>
        <taxon>Chromatiaceae</taxon>
        <taxon>Thiospirillum</taxon>
    </lineage>
</organism>
<keyword evidence="3 10" id="KW-0813">Transport</keyword>
<evidence type="ECO:0000256" key="10">
    <source>
        <dbReference type="RuleBase" id="RU362002"/>
    </source>
</evidence>
<dbReference type="Proteomes" id="UP000548632">
    <property type="component" value="Unassembled WGS sequence"/>
</dbReference>
<feature type="transmembrane region" description="Helical" evidence="10">
    <location>
        <begin position="236"/>
        <end position="253"/>
    </location>
</feature>
<evidence type="ECO:0000313" key="13">
    <source>
        <dbReference type="EMBL" id="MBB1126712.1"/>
    </source>
</evidence>
<feature type="transmembrane region" description="Helical" evidence="10">
    <location>
        <begin position="36"/>
        <end position="59"/>
    </location>
</feature>
<evidence type="ECO:0000256" key="2">
    <source>
        <dbReference type="ARBA" id="ARBA00005887"/>
    </source>
</evidence>
<reference evidence="13 14" key="1">
    <citation type="journal article" date="2020" name="Arch. Microbiol.">
        <title>The genome sequence of the giant phototrophic gammaproteobacterium Thiospirillum jenense gives insight into its physiological properties and phylogenetic relationships.</title>
        <authorList>
            <person name="Imhoff J.F."/>
            <person name="Meyer T.E."/>
            <person name="Kyndt J.A."/>
        </authorList>
    </citation>
    <scope>NUCLEOTIDE SEQUENCE [LARGE SCALE GENOMIC DNA]</scope>
    <source>
        <strain evidence="13 14">DSM 216</strain>
    </source>
</reference>
<sequence length="444" mass="46714">MTMRQRLLMMLLAALGLSSASFTVFAQEAPTLSAGDTAWMLTATALVLFMTIPGLALFYGGMVRAKNVLSILMQCFAITALMTVLWTLYGYSLAFSTAGMEKGVINLHSFIGGFDKLLLGAVNRETLTFAIPESVFVTFQMTFAIITPALIVGAFAERMKFSALLWFMGLWFTLVYLPIAHMVWGGDGALMWDWGVLDFAGGTVVHINAGVAGLIAALIIKRRKGYPGSAMPPHNLGYTVIGASMLWIGWFGFNAGSAVAANQSAGMAMLVTQIATATAALAWMFSEWLSHGKASVLGIASGAVAGLVAITPASGTAGPIGALIIGLSAGVICFFASTKLKRALGYDDALDVFGVHAVGGIVGALLTGVCADISLGGAGLVEGMTILGQVWVQFKGVIVTIVYTGVLSFIILKLIDVTIGLRVSEEQETEGLDLALHDERGYIL</sequence>
<gene>
    <name evidence="13" type="ORF">HUK38_10790</name>
</gene>
<comment type="similarity">
    <text evidence="2 10">Belongs to the ammonia transporter channel (TC 1.A.11.2) family.</text>
</comment>
<evidence type="ECO:0000256" key="7">
    <source>
        <dbReference type="ARBA" id="ARBA00023136"/>
    </source>
</evidence>
<keyword evidence="8 10" id="KW-0924">Ammonia transport</keyword>
<evidence type="ECO:0000256" key="11">
    <source>
        <dbReference type="SAM" id="SignalP"/>
    </source>
</evidence>
<feature type="transmembrane region" description="Helical" evidence="10">
    <location>
        <begin position="135"/>
        <end position="156"/>
    </location>
</feature>
<dbReference type="InterPro" id="IPR029020">
    <property type="entry name" value="Ammonium/urea_transptr"/>
</dbReference>
<dbReference type="NCBIfam" id="TIGR00836">
    <property type="entry name" value="amt"/>
    <property type="match status" value="1"/>
</dbReference>
<feature type="transmembrane region" description="Helical" evidence="10">
    <location>
        <begin position="163"/>
        <end position="184"/>
    </location>
</feature>
<dbReference type="Gene3D" id="1.10.3430.10">
    <property type="entry name" value="Ammonium transporter AmtB like domains"/>
    <property type="match status" value="1"/>
</dbReference>
<dbReference type="PROSITE" id="PS01219">
    <property type="entry name" value="AMMONIUM_TRANSP"/>
    <property type="match status" value="1"/>
</dbReference>
<evidence type="ECO:0000256" key="8">
    <source>
        <dbReference type="ARBA" id="ARBA00023177"/>
    </source>
</evidence>
<keyword evidence="5 10" id="KW-0812">Transmembrane</keyword>
<dbReference type="FunFam" id="1.10.3430.10:FF:000007">
    <property type="entry name" value="Ammonium transporter"/>
    <property type="match status" value="1"/>
</dbReference>
<dbReference type="SUPFAM" id="SSF111352">
    <property type="entry name" value="Ammonium transporter"/>
    <property type="match status" value="1"/>
</dbReference>
<protein>
    <recommendedName>
        <fullName evidence="9 10">Ammonium transporter</fullName>
    </recommendedName>
</protein>
<dbReference type="Pfam" id="PF00909">
    <property type="entry name" value="Ammonium_transp"/>
    <property type="match status" value="1"/>
</dbReference>
<evidence type="ECO:0000256" key="6">
    <source>
        <dbReference type="ARBA" id="ARBA00022989"/>
    </source>
</evidence>
<keyword evidence="14" id="KW-1185">Reference proteome</keyword>
<feature type="transmembrane region" description="Helical" evidence="10">
    <location>
        <begin position="196"/>
        <end position="220"/>
    </location>
</feature>
<keyword evidence="4" id="KW-1003">Cell membrane</keyword>
<keyword evidence="11" id="KW-0732">Signal</keyword>
<evidence type="ECO:0000256" key="4">
    <source>
        <dbReference type="ARBA" id="ARBA00022475"/>
    </source>
</evidence>
<evidence type="ECO:0000256" key="1">
    <source>
        <dbReference type="ARBA" id="ARBA00004651"/>
    </source>
</evidence>
<evidence type="ECO:0000256" key="3">
    <source>
        <dbReference type="ARBA" id="ARBA00022448"/>
    </source>
</evidence>
<accession>A0A839HME6</accession>
<feature type="transmembrane region" description="Helical" evidence="10">
    <location>
        <begin position="265"/>
        <end position="284"/>
    </location>
</feature>
<dbReference type="InterPro" id="IPR024041">
    <property type="entry name" value="NH4_transpt_AmtB-like_dom"/>
</dbReference>
<dbReference type="InterPro" id="IPR001905">
    <property type="entry name" value="Ammonium_transpt"/>
</dbReference>
<evidence type="ECO:0000313" key="14">
    <source>
        <dbReference type="Proteomes" id="UP000548632"/>
    </source>
</evidence>
<evidence type="ECO:0000259" key="12">
    <source>
        <dbReference type="Pfam" id="PF00909"/>
    </source>
</evidence>
<proteinExistence type="inferred from homology"/>
<dbReference type="InterPro" id="IPR018047">
    <property type="entry name" value="Ammonium_transpt_CS"/>
</dbReference>